<dbReference type="AlphaFoldDB" id="A0AAV0NXF3"/>
<sequence length="56" mass="6333">MTMNGDGSFYLLQFPPPLRKLDFESTNLFLLLLLLVLHLLDYSFHSRVSVSASGFA</sequence>
<gene>
    <name evidence="1" type="ORF">LITE_LOCUS35542</name>
</gene>
<evidence type="ECO:0000313" key="2">
    <source>
        <dbReference type="Proteomes" id="UP001154282"/>
    </source>
</evidence>
<protein>
    <submittedName>
        <fullName evidence="1">Uncharacterized protein</fullName>
    </submittedName>
</protein>
<accession>A0AAV0NXF3</accession>
<comment type="caution">
    <text evidence="1">The sequence shown here is derived from an EMBL/GenBank/DDBJ whole genome shotgun (WGS) entry which is preliminary data.</text>
</comment>
<proteinExistence type="predicted"/>
<name>A0AAV0NXF3_9ROSI</name>
<dbReference type="Proteomes" id="UP001154282">
    <property type="component" value="Unassembled WGS sequence"/>
</dbReference>
<reference evidence="1" key="1">
    <citation type="submission" date="2022-08" db="EMBL/GenBank/DDBJ databases">
        <authorList>
            <person name="Gutierrez-Valencia J."/>
        </authorList>
    </citation>
    <scope>NUCLEOTIDE SEQUENCE</scope>
</reference>
<keyword evidence="2" id="KW-1185">Reference proteome</keyword>
<feature type="non-terminal residue" evidence="1">
    <location>
        <position position="56"/>
    </location>
</feature>
<dbReference type="EMBL" id="CAMGYJ010000008">
    <property type="protein sequence ID" value="CAI0462851.1"/>
    <property type="molecule type" value="Genomic_DNA"/>
</dbReference>
<organism evidence="1 2">
    <name type="scientific">Linum tenue</name>
    <dbReference type="NCBI Taxonomy" id="586396"/>
    <lineage>
        <taxon>Eukaryota</taxon>
        <taxon>Viridiplantae</taxon>
        <taxon>Streptophyta</taxon>
        <taxon>Embryophyta</taxon>
        <taxon>Tracheophyta</taxon>
        <taxon>Spermatophyta</taxon>
        <taxon>Magnoliopsida</taxon>
        <taxon>eudicotyledons</taxon>
        <taxon>Gunneridae</taxon>
        <taxon>Pentapetalae</taxon>
        <taxon>rosids</taxon>
        <taxon>fabids</taxon>
        <taxon>Malpighiales</taxon>
        <taxon>Linaceae</taxon>
        <taxon>Linum</taxon>
    </lineage>
</organism>
<evidence type="ECO:0000313" key="1">
    <source>
        <dbReference type="EMBL" id="CAI0462851.1"/>
    </source>
</evidence>